<accession>A0ABR2QZC9</accession>
<dbReference type="EMBL" id="JBBPBN010000030">
    <property type="protein sequence ID" value="KAK9005885.1"/>
    <property type="molecule type" value="Genomic_DNA"/>
</dbReference>
<comment type="caution">
    <text evidence="2">The sequence shown here is derived from an EMBL/GenBank/DDBJ whole genome shotgun (WGS) entry which is preliminary data.</text>
</comment>
<organism evidence="2 3">
    <name type="scientific">Hibiscus sabdariffa</name>
    <name type="common">roselle</name>
    <dbReference type="NCBI Taxonomy" id="183260"/>
    <lineage>
        <taxon>Eukaryota</taxon>
        <taxon>Viridiplantae</taxon>
        <taxon>Streptophyta</taxon>
        <taxon>Embryophyta</taxon>
        <taxon>Tracheophyta</taxon>
        <taxon>Spermatophyta</taxon>
        <taxon>Magnoliopsida</taxon>
        <taxon>eudicotyledons</taxon>
        <taxon>Gunneridae</taxon>
        <taxon>Pentapetalae</taxon>
        <taxon>rosids</taxon>
        <taxon>malvids</taxon>
        <taxon>Malvales</taxon>
        <taxon>Malvaceae</taxon>
        <taxon>Malvoideae</taxon>
        <taxon>Hibiscus</taxon>
    </lineage>
</organism>
<dbReference type="Proteomes" id="UP001396334">
    <property type="component" value="Unassembled WGS sequence"/>
</dbReference>
<evidence type="ECO:0000313" key="2">
    <source>
        <dbReference type="EMBL" id="KAK9005885.1"/>
    </source>
</evidence>
<protein>
    <submittedName>
        <fullName evidence="2">Uncharacterized protein</fullName>
    </submittedName>
</protein>
<sequence>MKLLAMENLKQALYPTSVQSDEARDRKSARDLFIGSRGGRPSENVVSMNGYPVLERPGSPVSMEFQPVSKKGRNLEESMEFLMQSETVAVKVDTLSAGAPGDSFEVGKGKPSGGSRDDVGVVSEMMGVGNKESQRRLFDAKSEPTRKGIRNGKEVHKVGLSKSGVQGKRTEVDAQGSVLEGKTTLNLEKHVVVEVVDMEHVPPARGTKGQCCLCQSKGNLLGFD</sequence>
<evidence type="ECO:0000313" key="3">
    <source>
        <dbReference type="Proteomes" id="UP001396334"/>
    </source>
</evidence>
<feature type="region of interest" description="Disordered" evidence="1">
    <location>
        <begin position="17"/>
        <end position="46"/>
    </location>
</feature>
<reference evidence="2 3" key="1">
    <citation type="journal article" date="2024" name="G3 (Bethesda)">
        <title>Genome assembly of Hibiscus sabdariffa L. provides insights into metabolisms of medicinal natural products.</title>
        <authorList>
            <person name="Kim T."/>
        </authorList>
    </citation>
    <scope>NUCLEOTIDE SEQUENCE [LARGE SCALE GENOMIC DNA]</scope>
    <source>
        <strain evidence="2">TK-2024</strain>
        <tissue evidence="2">Old leaves</tissue>
    </source>
</reference>
<evidence type="ECO:0000256" key="1">
    <source>
        <dbReference type="SAM" id="MobiDB-lite"/>
    </source>
</evidence>
<name>A0ABR2QZC9_9ROSI</name>
<feature type="compositionally biased region" description="Basic and acidic residues" evidence="1">
    <location>
        <begin position="21"/>
        <end position="30"/>
    </location>
</feature>
<gene>
    <name evidence="2" type="ORF">V6N11_043304</name>
</gene>
<keyword evidence="3" id="KW-1185">Reference proteome</keyword>
<proteinExistence type="predicted"/>